<proteinExistence type="predicted"/>
<gene>
    <name evidence="3" type="ORF">HZU44_27825</name>
</gene>
<dbReference type="AlphaFoldDB" id="A0A7D5Y819"/>
<name>A0A7D5Y819_9ACTN</name>
<keyword evidence="2" id="KW-1133">Transmembrane helix</keyword>
<evidence type="ECO:0000313" key="3">
    <source>
        <dbReference type="EMBL" id="QLJ98441.1"/>
    </source>
</evidence>
<protein>
    <submittedName>
        <fullName evidence="3">Uncharacterized protein</fullName>
    </submittedName>
</protein>
<accession>A0A7D5Y819</accession>
<organism evidence="3">
    <name type="scientific">Micromonospora carbonacea</name>
    <dbReference type="NCBI Taxonomy" id="47853"/>
    <lineage>
        <taxon>Bacteria</taxon>
        <taxon>Bacillati</taxon>
        <taxon>Actinomycetota</taxon>
        <taxon>Actinomycetes</taxon>
        <taxon>Micromonosporales</taxon>
        <taxon>Micromonosporaceae</taxon>
        <taxon>Micromonospora</taxon>
    </lineage>
</organism>
<feature type="transmembrane region" description="Helical" evidence="2">
    <location>
        <begin position="70"/>
        <end position="90"/>
    </location>
</feature>
<feature type="transmembrane region" description="Helical" evidence="2">
    <location>
        <begin position="110"/>
        <end position="128"/>
    </location>
</feature>
<keyword evidence="2" id="KW-0472">Membrane</keyword>
<evidence type="ECO:0000256" key="1">
    <source>
        <dbReference type="SAM" id="MobiDB-lite"/>
    </source>
</evidence>
<keyword evidence="2" id="KW-0812">Transmembrane</keyword>
<feature type="transmembrane region" description="Helical" evidence="2">
    <location>
        <begin position="34"/>
        <end position="58"/>
    </location>
</feature>
<evidence type="ECO:0000256" key="2">
    <source>
        <dbReference type="SAM" id="Phobius"/>
    </source>
</evidence>
<feature type="region of interest" description="Disordered" evidence="1">
    <location>
        <begin position="132"/>
        <end position="154"/>
    </location>
</feature>
<sequence length="154" mass="15841">MRIRTALVAVGVLLMGYAAVGALADPGLKPAGVLLFLAGMLAGHDIVWMAGLLAAGAAIARFVPDRHRSVTRAAAVSVAAITFVALPLVLGFGRPPDNPSVLPLPYGRNFAVVLLLVAGTTLLTCLSADRRRRSAAGRKKSERPGGSGPRPAGR</sequence>
<feature type="compositionally biased region" description="Basic residues" evidence="1">
    <location>
        <begin position="132"/>
        <end position="141"/>
    </location>
</feature>
<dbReference type="EMBL" id="CP058905">
    <property type="protein sequence ID" value="QLJ98441.1"/>
    <property type="molecule type" value="Genomic_DNA"/>
</dbReference>
<reference evidence="3" key="1">
    <citation type="submission" date="2020-08" db="EMBL/GenBank/DDBJ databases">
        <title>A bifunctional nitrone conjugated secondary metabolite targeting the ribosome.</title>
        <authorList>
            <person name="Limbrick E.M."/>
            <person name="Graf M."/>
            <person name="Derewacz D.K."/>
            <person name="Nguyen F."/>
            <person name="Spraggins J.M."/>
            <person name="Wieland M."/>
            <person name="Ynigez-Gutierrez A.E."/>
            <person name="Reisman B.J."/>
            <person name="Zinshteyn B."/>
            <person name="McCulloch K."/>
            <person name="Iverson T.M."/>
            <person name="Green R."/>
            <person name="Wilson D.N."/>
            <person name="Bachmann B.O."/>
        </authorList>
    </citation>
    <scope>NUCLEOTIDE SEQUENCE</scope>
    <source>
        <strain evidence="3">Africana</strain>
    </source>
</reference>